<protein>
    <recommendedName>
        <fullName evidence="1">Endonuclease/exonuclease/phosphatase domain-containing protein</fullName>
    </recommendedName>
</protein>
<dbReference type="InterPro" id="IPR005135">
    <property type="entry name" value="Endo/exonuclease/phosphatase"/>
</dbReference>
<evidence type="ECO:0000259" key="1">
    <source>
        <dbReference type="Pfam" id="PF03372"/>
    </source>
</evidence>
<dbReference type="Gene3D" id="3.60.10.10">
    <property type="entry name" value="Endonuclease/exonuclease/phosphatase"/>
    <property type="match status" value="1"/>
</dbReference>
<dbReference type="AlphaFoldDB" id="A0A2K2D834"/>
<dbReference type="InterPro" id="IPR036691">
    <property type="entry name" value="Endo/exonu/phosph_ase_sf"/>
</dbReference>
<dbReference type="Proteomes" id="UP000008810">
    <property type="component" value="Chromosome 2"/>
</dbReference>
<dbReference type="EnsemblPlants" id="PNT70435">
    <property type="protein sequence ID" value="PNT70435"/>
    <property type="gene ID" value="BRADI_2g11746v3"/>
</dbReference>
<dbReference type="GO" id="GO:0006284">
    <property type="term" value="P:base-excision repair"/>
    <property type="evidence" value="ECO:0000318"/>
    <property type="project" value="GO_Central"/>
</dbReference>
<dbReference type="EMBL" id="CM000881">
    <property type="protein sequence ID" value="PNT70435.1"/>
    <property type="molecule type" value="Genomic_DNA"/>
</dbReference>
<proteinExistence type="predicted"/>
<dbReference type="Pfam" id="PF03372">
    <property type="entry name" value="Exo_endo_phos"/>
    <property type="match status" value="1"/>
</dbReference>
<name>A0A2K2D834_BRADI</name>
<accession>A0A2K2D834</accession>
<evidence type="ECO:0000313" key="2">
    <source>
        <dbReference type="EMBL" id="PNT70435.1"/>
    </source>
</evidence>
<dbReference type="PANTHER" id="PTHR35218">
    <property type="entry name" value="RNASE H DOMAIN-CONTAINING PROTEIN"/>
    <property type="match status" value="1"/>
</dbReference>
<reference evidence="3" key="3">
    <citation type="submission" date="2018-08" db="UniProtKB">
        <authorList>
            <consortium name="EnsemblPlants"/>
        </authorList>
    </citation>
    <scope>IDENTIFICATION</scope>
    <source>
        <strain evidence="3">cv. Bd21</strain>
    </source>
</reference>
<dbReference type="GO" id="GO:0008311">
    <property type="term" value="F:double-stranded DNA 3'-5' DNA exonuclease activity"/>
    <property type="evidence" value="ECO:0000318"/>
    <property type="project" value="GO_Central"/>
</dbReference>
<feature type="domain" description="Endonuclease/exonuclease/phosphatase" evidence="1">
    <location>
        <begin position="10"/>
        <end position="103"/>
    </location>
</feature>
<dbReference type="SUPFAM" id="SSF56219">
    <property type="entry name" value="DNase I-like"/>
    <property type="match status" value="1"/>
</dbReference>
<reference evidence="2 3" key="1">
    <citation type="journal article" date="2010" name="Nature">
        <title>Genome sequencing and analysis of the model grass Brachypodium distachyon.</title>
        <authorList>
            <consortium name="International Brachypodium Initiative"/>
        </authorList>
    </citation>
    <scope>NUCLEOTIDE SEQUENCE [LARGE SCALE GENOMIC DNA]</scope>
    <source>
        <strain evidence="2 3">Bd21</strain>
    </source>
</reference>
<feature type="non-terminal residue" evidence="2">
    <location>
        <position position="139"/>
    </location>
</feature>
<sequence length="139" mass="15126">MSDTFCLILCWNVQGLHNSACRQTICELATAAKASILCLQETKVSSFDPPLARETTGAVCSSWFSLPADGTRGGIAIFWNPDVVCITNLTLHRFSISATVMLLRSGLAFVLSTVYGLAEDALKPEFLQEMKYLGPPPRP</sequence>
<dbReference type="OrthoDB" id="691861at2759"/>
<reference evidence="2" key="2">
    <citation type="submission" date="2017-06" db="EMBL/GenBank/DDBJ databases">
        <title>WGS assembly of Brachypodium distachyon.</title>
        <authorList>
            <consortium name="The International Brachypodium Initiative"/>
            <person name="Lucas S."/>
            <person name="Harmon-Smith M."/>
            <person name="Lail K."/>
            <person name="Tice H."/>
            <person name="Grimwood J."/>
            <person name="Bruce D."/>
            <person name="Barry K."/>
            <person name="Shu S."/>
            <person name="Lindquist E."/>
            <person name="Wang M."/>
            <person name="Pitluck S."/>
            <person name="Vogel J.P."/>
            <person name="Garvin D.F."/>
            <person name="Mockler T.C."/>
            <person name="Schmutz J."/>
            <person name="Rokhsar D."/>
            <person name="Bevan M.W."/>
        </authorList>
    </citation>
    <scope>NUCLEOTIDE SEQUENCE</scope>
    <source>
        <strain evidence="2">Bd21</strain>
    </source>
</reference>
<dbReference type="GO" id="GO:0005634">
    <property type="term" value="C:nucleus"/>
    <property type="evidence" value="ECO:0000318"/>
    <property type="project" value="GO_Central"/>
</dbReference>
<dbReference type="PANTHER" id="PTHR35218:SF7">
    <property type="entry name" value="ENDONUCLEASE_EXONUCLEASE_PHOSPHATASE"/>
    <property type="match status" value="1"/>
</dbReference>
<evidence type="ECO:0000313" key="3">
    <source>
        <dbReference type="EnsemblPlants" id="PNT70435"/>
    </source>
</evidence>
<dbReference type="Gramene" id="PNT70435">
    <property type="protein sequence ID" value="PNT70435"/>
    <property type="gene ID" value="BRADI_2g11746v3"/>
</dbReference>
<evidence type="ECO:0000313" key="4">
    <source>
        <dbReference type="Proteomes" id="UP000008810"/>
    </source>
</evidence>
<keyword evidence="4" id="KW-1185">Reference proteome</keyword>
<dbReference type="GO" id="GO:0003906">
    <property type="term" value="F:DNA-(apurinic or apyrimidinic site) endonuclease activity"/>
    <property type="evidence" value="ECO:0000318"/>
    <property type="project" value="GO_Central"/>
</dbReference>
<organism evidence="2">
    <name type="scientific">Brachypodium distachyon</name>
    <name type="common">Purple false brome</name>
    <name type="synonym">Trachynia distachya</name>
    <dbReference type="NCBI Taxonomy" id="15368"/>
    <lineage>
        <taxon>Eukaryota</taxon>
        <taxon>Viridiplantae</taxon>
        <taxon>Streptophyta</taxon>
        <taxon>Embryophyta</taxon>
        <taxon>Tracheophyta</taxon>
        <taxon>Spermatophyta</taxon>
        <taxon>Magnoliopsida</taxon>
        <taxon>Liliopsida</taxon>
        <taxon>Poales</taxon>
        <taxon>Poaceae</taxon>
        <taxon>BOP clade</taxon>
        <taxon>Pooideae</taxon>
        <taxon>Stipodae</taxon>
        <taxon>Brachypodieae</taxon>
        <taxon>Brachypodium</taxon>
    </lineage>
</organism>
<dbReference type="GO" id="GO:0008081">
    <property type="term" value="F:phosphoric diester hydrolase activity"/>
    <property type="evidence" value="ECO:0000318"/>
    <property type="project" value="GO_Central"/>
</dbReference>
<dbReference type="InParanoid" id="A0A2K2D834"/>
<gene>
    <name evidence="2" type="ORF">BRADI_2g11746v3</name>
</gene>